<keyword evidence="4" id="KW-0813">Transport</keyword>
<feature type="transmembrane region" description="Helical" evidence="10">
    <location>
        <begin position="198"/>
        <end position="219"/>
    </location>
</feature>
<dbReference type="PANTHER" id="PTHR43823:SF3">
    <property type="entry name" value="MULTIDRUG EXPORT PROTEIN MEPA"/>
    <property type="match status" value="1"/>
</dbReference>
<feature type="transmembrane region" description="Helical" evidence="10">
    <location>
        <begin position="140"/>
        <end position="161"/>
    </location>
</feature>
<feature type="transmembrane region" description="Helical" evidence="10">
    <location>
        <begin position="20"/>
        <end position="41"/>
    </location>
</feature>
<organism evidence="11 12">
    <name type="scientific">Enterocloster hominis</name>
    <name type="common">ex Hitch et al. 2024</name>
    <dbReference type="NCBI Taxonomy" id="1917870"/>
    <lineage>
        <taxon>Bacteria</taxon>
        <taxon>Bacillati</taxon>
        <taxon>Bacillota</taxon>
        <taxon>Clostridia</taxon>
        <taxon>Lachnospirales</taxon>
        <taxon>Lachnospiraceae</taxon>
        <taxon>Enterocloster</taxon>
    </lineage>
</organism>
<dbReference type="CDD" id="cd13143">
    <property type="entry name" value="MATE_MepA_like"/>
    <property type="match status" value="1"/>
</dbReference>
<dbReference type="InterPro" id="IPR002528">
    <property type="entry name" value="MATE_fam"/>
</dbReference>
<evidence type="ECO:0000256" key="6">
    <source>
        <dbReference type="ARBA" id="ARBA00022692"/>
    </source>
</evidence>
<keyword evidence="12" id="KW-1185">Reference proteome</keyword>
<comment type="caution">
    <text evidence="11">The sequence shown here is derived from an EMBL/GenBank/DDBJ whole genome shotgun (WGS) entry which is preliminary data.</text>
</comment>
<dbReference type="InterPro" id="IPR048279">
    <property type="entry name" value="MdtK-like"/>
</dbReference>
<accession>A0ABV1D159</accession>
<reference evidence="11 12" key="1">
    <citation type="submission" date="2024-03" db="EMBL/GenBank/DDBJ databases">
        <title>Human intestinal bacterial collection.</title>
        <authorList>
            <person name="Pauvert C."/>
            <person name="Hitch T.C.A."/>
            <person name="Clavel T."/>
        </authorList>
    </citation>
    <scope>NUCLEOTIDE SEQUENCE [LARGE SCALE GENOMIC DNA]</scope>
    <source>
        <strain evidence="11 12">CLA-SR-H021</strain>
    </source>
</reference>
<dbReference type="Proteomes" id="UP001454086">
    <property type="component" value="Unassembled WGS sequence"/>
</dbReference>
<keyword evidence="9" id="KW-0046">Antibiotic resistance</keyword>
<gene>
    <name evidence="11" type="ORF">WMQ36_02070</name>
</gene>
<evidence type="ECO:0000256" key="2">
    <source>
        <dbReference type="ARBA" id="ARBA00008417"/>
    </source>
</evidence>
<evidence type="ECO:0000256" key="1">
    <source>
        <dbReference type="ARBA" id="ARBA00004651"/>
    </source>
</evidence>
<dbReference type="NCBIfam" id="TIGR00797">
    <property type="entry name" value="matE"/>
    <property type="match status" value="1"/>
</dbReference>
<proteinExistence type="inferred from homology"/>
<evidence type="ECO:0000313" key="12">
    <source>
        <dbReference type="Proteomes" id="UP001454086"/>
    </source>
</evidence>
<feature type="transmembrane region" description="Helical" evidence="10">
    <location>
        <begin position="53"/>
        <end position="75"/>
    </location>
</feature>
<evidence type="ECO:0000256" key="9">
    <source>
        <dbReference type="ARBA" id="ARBA00023251"/>
    </source>
</evidence>
<evidence type="ECO:0000313" key="11">
    <source>
        <dbReference type="EMBL" id="MEQ2423750.1"/>
    </source>
</evidence>
<evidence type="ECO:0000256" key="8">
    <source>
        <dbReference type="ARBA" id="ARBA00023136"/>
    </source>
</evidence>
<dbReference type="RefSeq" id="WP_008720399.1">
    <property type="nucleotide sequence ID" value="NZ_JBBMFM010000004.1"/>
</dbReference>
<evidence type="ECO:0000256" key="3">
    <source>
        <dbReference type="ARBA" id="ARBA00022106"/>
    </source>
</evidence>
<feature type="transmembrane region" description="Helical" evidence="10">
    <location>
        <begin position="96"/>
        <end position="120"/>
    </location>
</feature>
<keyword evidence="5" id="KW-1003">Cell membrane</keyword>
<dbReference type="PIRSF" id="PIRSF006603">
    <property type="entry name" value="DinF"/>
    <property type="match status" value="1"/>
</dbReference>
<keyword evidence="6 10" id="KW-0812">Transmembrane</keyword>
<dbReference type="PANTHER" id="PTHR43823">
    <property type="entry name" value="SPORULATION PROTEIN YKVU"/>
    <property type="match status" value="1"/>
</dbReference>
<dbReference type="EMBL" id="JBBMFM010000004">
    <property type="protein sequence ID" value="MEQ2423750.1"/>
    <property type="molecule type" value="Genomic_DNA"/>
</dbReference>
<evidence type="ECO:0000256" key="7">
    <source>
        <dbReference type="ARBA" id="ARBA00022989"/>
    </source>
</evidence>
<evidence type="ECO:0000256" key="4">
    <source>
        <dbReference type="ARBA" id="ARBA00022448"/>
    </source>
</evidence>
<keyword evidence="7 10" id="KW-1133">Transmembrane helix</keyword>
<feature type="transmembrane region" description="Helical" evidence="10">
    <location>
        <begin position="422"/>
        <end position="442"/>
    </location>
</feature>
<comment type="similarity">
    <text evidence="2">Belongs to the multi antimicrobial extrusion (MATE) (TC 2.A.66.1) family. MepA subfamily.</text>
</comment>
<dbReference type="InterPro" id="IPR045070">
    <property type="entry name" value="MATE_MepA-like"/>
</dbReference>
<protein>
    <recommendedName>
        <fullName evidence="3">Multidrug export protein MepA</fullName>
    </recommendedName>
</protein>
<evidence type="ECO:0000256" key="10">
    <source>
        <dbReference type="SAM" id="Phobius"/>
    </source>
</evidence>
<keyword evidence="8 10" id="KW-0472">Membrane</keyword>
<dbReference type="InterPro" id="IPR051327">
    <property type="entry name" value="MATE_MepA_subfamily"/>
</dbReference>
<sequence>MKQQTASQYEKMINTDVAPLIARLCVPSILTMLVTNIYNLADTAFVGRLGTSASGAVGVVFGFMTMIQAIGFVFGQGAGSIIARLLGQQENEKATVTASTGFFFSFGFGVLLSIVSWLLLDPLVMLLGSTPTIASYAKIYISYILAATPFMSASFTMNQILRYEGKAALGMIGMMTGGILNIIGDPILMFVFKMGIAGAGLSTALSQMAGFCILLGIYIRGKSVCRITWRKVSFDRKQILDILATGLPSLLRQGLNSVTTMVLNGQAAVYGDAAIAAMSIVNRIIHFIFSIALGIGHGFQPVSGFNYGAGRYSRVRKAFRVTVIMAETFVSVSVVFLIIWSGSLIGLFRDDPDVIAIGTRALRVQGLSLLLLPMSMATEMLYQSTGQKLGASVLSLLRGGLIFIPSILILARLRGLHGIEEAQAVAFAGAFLPSFLFMWRLFRKMPEKDTAADPPN</sequence>
<comment type="subcellular location">
    <subcellularLocation>
        <location evidence="1">Cell membrane</location>
        <topology evidence="1">Multi-pass membrane protein</topology>
    </subcellularLocation>
</comment>
<name>A0ABV1D159_9FIRM</name>
<evidence type="ECO:0000256" key="5">
    <source>
        <dbReference type="ARBA" id="ARBA00022475"/>
    </source>
</evidence>
<dbReference type="Pfam" id="PF01554">
    <property type="entry name" value="MatE"/>
    <property type="match status" value="2"/>
</dbReference>
<feature type="transmembrane region" description="Helical" evidence="10">
    <location>
        <begin position="168"/>
        <end position="192"/>
    </location>
</feature>
<feature type="transmembrane region" description="Helical" evidence="10">
    <location>
        <begin position="389"/>
        <end position="410"/>
    </location>
</feature>
<feature type="transmembrane region" description="Helical" evidence="10">
    <location>
        <begin position="318"/>
        <end position="342"/>
    </location>
</feature>